<evidence type="ECO:0000313" key="5">
    <source>
        <dbReference type="Proteomes" id="UP000305888"/>
    </source>
</evidence>
<dbReference type="InterPro" id="IPR000182">
    <property type="entry name" value="GNAT_dom"/>
</dbReference>
<name>A0A5B8FUN2_9RHOB</name>
<dbReference type="OrthoDB" id="7301318at2"/>
<dbReference type="EMBL" id="CP040818">
    <property type="protein sequence ID" value="QDL92085.1"/>
    <property type="molecule type" value="Genomic_DNA"/>
</dbReference>
<evidence type="ECO:0000259" key="3">
    <source>
        <dbReference type="PROSITE" id="PS51186"/>
    </source>
</evidence>
<keyword evidence="5" id="KW-1185">Reference proteome</keyword>
<dbReference type="InterPro" id="IPR016181">
    <property type="entry name" value="Acyl_CoA_acyltransferase"/>
</dbReference>
<proteinExistence type="predicted"/>
<dbReference type="Pfam" id="PF00583">
    <property type="entry name" value="Acetyltransf_1"/>
    <property type="match status" value="1"/>
</dbReference>
<accession>A0A5B8FUN2</accession>
<evidence type="ECO:0000256" key="1">
    <source>
        <dbReference type="ARBA" id="ARBA00022679"/>
    </source>
</evidence>
<evidence type="ECO:0000256" key="2">
    <source>
        <dbReference type="ARBA" id="ARBA00023315"/>
    </source>
</evidence>
<dbReference type="SUPFAM" id="SSF55729">
    <property type="entry name" value="Acyl-CoA N-acyltransferases (Nat)"/>
    <property type="match status" value="1"/>
</dbReference>
<keyword evidence="2" id="KW-0012">Acyltransferase</keyword>
<sequence>MTELPGPARLMAAMDATWAPLEIVDTESWRLRRGGGGKRVSAASARGPIRDFDAALACAETSIDAMNQPRLFRLTAGDEALDAALAARGYGVVDRTVIYAAPASRLAPADPGGHAAIVSDAPLALIAEIWEEGGIGPGRLAVMARSGRTRAYLLGRMKDRGVSAAFVATDADIAMLHALEVRPSARRGGQGRNLVGAAASAALRAGAPLLALAVTEANAGARALYEGLGMAECARYHYRIAPEGVTP</sequence>
<dbReference type="PROSITE" id="PS51186">
    <property type="entry name" value="GNAT"/>
    <property type="match status" value="1"/>
</dbReference>
<protein>
    <submittedName>
        <fullName evidence="4">GNAT family N-acetyltransferase</fullName>
    </submittedName>
</protein>
<dbReference type="AlphaFoldDB" id="A0A5B8FUN2"/>
<dbReference type="Proteomes" id="UP000305888">
    <property type="component" value="Chromosome"/>
</dbReference>
<organism evidence="4 5">
    <name type="scientific">Paroceanicella profunda</name>
    <dbReference type="NCBI Taxonomy" id="2579971"/>
    <lineage>
        <taxon>Bacteria</taxon>
        <taxon>Pseudomonadati</taxon>
        <taxon>Pseudomonadota</taxon>
        <taxon>Alphaproteobacteria</taxon>
        <taxon>Rhodobacterales</taxon>
        <taxon>Paracoccaceae</taxon>
        <taxon>Paroceanicella</taxon>
    </lineage>
</organism>
<dbReference type="PANTHER" id="PTHR43072:SF23">
    <property type="entry name" value="UPF0039 PROTEIN C11D3.02C"/>
    <property type="match status" value="1"/>
</dbReference>
<dbReference type="PANTHER" id="PTHR43072">
    <property type="entry name" value="N-ACETYLTRANSFERASE"/>
    <property type="match status" value="1"/>
</dbReference>
<dbReference type="GO" id="GO:0016747">
    <property type="term" value="F:acyltransferase activity, transferring groups other than amino-acyl groups"/>
    <property type="evidence" value="ECO:0007669"/>
    <property type="project" value="InterPro"/>
</dbReference>
<evidence type="ECO:0000313" key="4">
    <source>
        <dbReference type="EMBL" id="QDL92085.1"/>
    </source>
</evidence>
<feature type="domain" description="N-acetyltransferase" evidence="3">
    <location>
        <begin position="101"/>
        <end position="247"/>
    </location>
</feature>
<dbReference type="Gene3D" id="3.40.630.30">
    <property type="match status" value="1"/>
</dbReference>
<dbReference type="RefSeq" id="WP_138571866.1">
    <property type="nucleotide sequence ID" value="NZ_CP040818.1"/>
</dbReference>
<keyword evidence="1 4" id="KW-0808">Transferase</keyword>
<gene>
    <name evidence="4" type="ORF">FDP22_10040</name>
</gene>
<dbReference type="KEGG" id="ppru:FDP22_10040"/>
<reference evidence="4 5" key="1">
    <citation type="submission" date="2019-06" db="EMBL/GenBank/DDBJ databases">
        <title>Genome sequence of Rhodobacteraceae bacterium D4M1.</title>
        <authorList>
            <person name="Cao J."/>
        </authorList>
    </citation>
    <scope>NUCLEOTIDE SEQUENCE [LARGE SCALE GENOMIC DNA]</scope>
    <source>
        <strain evidence="4 5">D4M1</strain>
    </source>
</reference>